<sequence>MHPSVQFSTARRLARLPLALGLLLAVAALAAWSTPDAAAVEPASDWIDLVDAPNRMLFDAPSSNDGVPLVHALNYLNSWNAAGVPDADVDAVVSLYGATTFHGLDDAMWERYGLGEVMGESDLSGTPFTTNPWRTAPHFDGAALPPASIEALSGRGATFLLCNNALTYFAGKVAAARGLDADAVYADMQAHILPDVTLVPAMVVALDRAQQAGISYHRQ</sequence>
<evidence type="ECO:0000313" key="2">
    <source>
        <dbReference type="EMBL" id="MEK9499367.1"/>
    </source>
</evidence>
<dbReference type="EMBL" id="JBBHLI010000001">
    <property type="protein sequence ID" value="MEK9499367.1"/>
    <property type="molecule type" value="Genomic_DNA"/>
</dbReference>
<dbReference type="InterPro" id="IPR027396">
    <property type="entry name" value="DsrEFH-like"/>
</dbReference>
<keyword evidence="1" id="KW-0732">Signal</keyword>
<proteinExistence type="predicted"/>
<dbReference type="Gene3D" id="3.40.1260.10">
    <property type="entry name" value="DsrEFH-like"/>
    <property type="match status" value="1"/>
</dbReference>
<feature type="signal peptide" evidence="1">
    <location>
        <begin position="1"/>
        <end position="30"/>
    </location>
</feature>
<keyword evidence="3" id="KW-1185">Reference proteome</keyword>
<organism evidence="2 3">
    <name type="scientific">Gaopeijia maritima</name>
    <dbReference type="NCBI Taxonomy" id="3119007"/>
    <lineage>
        <taxon>Bacteria</taxon>
        <taxon>Pseudomonadati</taxon>
        <taxon>Gemmatimonadota</taxon>
        <taxon>Longimicrobiia</taxon>
        <taxon>Gaopeijiales</taxon>
        <taxon>Gaopeijiaceae</taxon>
        <taxon>Gaopeijia</taxon>
    </lineage>
</organism>
<gene>
    <name evidence="2" type="ORF">WI372_00055</name>
</gene>
<dbReference type="Proteomes" id="UP001484239">
    <property type="component" value="Unassembled WGS sequence"/>
</dbReference>
<protein>
    <submittedName>
        <fullName evidence="2">Uncharacterized protein</fullName>
    </submittedName>
</protein>
<dbReference type="RefSeq" id="WP_405276002.1">
    <property type="nucleotide sequence ID" value="NZ_JBBHLI010000001.1"/>
</dbReference>
<feature type="chain" id="PRO_5045058847" evidence="1">
    <location>
        <begin position="31"/>
        <end position="219"/>
    </location>
</feature>
<evidence type="ECO:0000313" key="3">
    <source>
        <dbReference type="Proteomes" id="UP001484239"/>
    </source>
</evidence>
<comment type="caution">
    <text evidence="2">The sequence shown here is derived from an EMBL/GenBank/DDBJ whole genome shotgun (WGS) entry which is preliminary data.</text>
</comment>
<accession>A0ABU9E3Q5</accession>
<name>A0ABU9E3Q5_9BACT</name>
<reference evidence="2 3" key="1">
    <citation type="submission" date="2024-02" db="EMBL/GenBank/DDBJ databases">
        <title>A novel Gemmatimonadota bacterium.</title>
        <authorList>
            <person name="Du Z.-J."/>
            <person name="Ye Y.-Q."/>
        </authorList>
    </citation>
    <scope>NUCLEOTIDE SEQUENCE [LARGE SCALE GENOMIC DNA]</scope>
    <source>
        <strain evidence="2 3">DH-20</strain>
    </source>
</reference>
<evidence type="ECO:0000256" key="1">
    <source>
        <dbReference type="SAM" id="SignalP"/>
    </source>
</evidence>